<evidence type="ECO:0000256" key="1">
    <source>
        <dbReference type="SAM" id="Coils"/>
    </source>
</evidence>
<reference evidence="3 4" key="1">
    <citation type="submission" date="2018-11" db="EMBL/GenBank/DDBJ databases">
        <authorList>
            <consortium name="Pathogen Informatics"/>
        </authorList>
    </citation>
    <scope>NUCLEOTIDE SEQUENCE [LARGE SCALE GENOMIC DNA]</scope>
</reference>
<feature type="compositionally biased region" description="Polar residues" evidence="2">
    <location>
        <begin position="113"/>
        <end position="123"/>
    </location>
</feature>
<feature type="compositionally biased region" description="Polar residues" evidence="2">
    <location>
        <begin position="169"/>
        <end position="179"/>
    </location>
</feature>
<keyword evidence="1" id="KW-0175">Coiled coil</keyword>
<accession>A0A3P6SK06</accession>
<evidence type="ECO:0000313" key="3">
    <source>
        <dbReference type="EMBL" id="VDK55384.1"/>
    </source>
</evidence>
<feature type="region of interest" description="Disordered" evidence="2">
    <location>
        <begin position="98"/>
        <end position="188"/>
    </location>
</feature>
<feature type="non-terminal residue" evidence="3">
    <location>
        <position position="1"/>
    </location>
</feature>
<sequence>AGEPAEKTPPCIAAEKRRNLWTTQELSTIAELGLRHKSTNGKVCWTDVSAEWQRRAMPPRTTAALKAAYAKLARRLNNVSGLAVNDVWVPTATSNVDDATSPLTHGMKHPHQSKPTTGHQSQRPVAPPESTPEMSNTGRTVADVQLSSSERNDASTSDDSDGKVESAPSGETAQLQAPTTPNPRADTWRDDLEKTFTRLYRKAQHTRQRRPIQRPKTRIAKRLLQAGDQILRKHFSRGGRRNRTFAAVNAAVYAMGAAIAAAMVRQQKKDKLNNKETLLKQRISEAKDLKSTLIRLISTLANELLRRESIHGHSVPGASKKPSQKYVELRQAFRLTNETSIRTLQRKLKDEYSILCTDLQHLEEQREHLRWKVNGLNLLKKEERQQGDLQIPIEEIRDYWYEIVGQEKPFNKHSEDLNSWAWALKRELGCPAIRDRGDDNEEAERQPQSQVRWNRKLQDADWKRLWSKLRTWKATGPDGIQGQ</sequence>
<proteinExistence type="predicted"/>
<name>A0A3P6SK06_CYLGO</name>
<dbReference type="Proteomes" id="UP000271889">
    <property type="component" value="Unassembled WGS sequence"/>
</dbReference>
<evidence type="ECO:0000256" key="2">
    <source>
        <dbReference type="SAM" id="MobiDB-lite"/>
    </source>
</evidence>
<dbReference type="OrthoDB" id="5798715at2759"/>
<evidence type="ECO:0000313" key="4">
    <source>
        <dbReference type="Proteomes" id="UP000271889"/>
    </source>
</evidence>
<dbReference type="AlphaFoldDB" id="A0A3P6SK06"/>
<feature type="coiled-coil region" evidence="1">
    <location>
        <begin position="345"/>
        <end position="379"/>
    </location>
</feature>
<dbReference type="EMBL" id="UYRV01008270">
    <property type="protein sequence ID" value="VDK55384.1"/>
    <property type="molecule type" value="Genomic_DNA"/>
</dbReference>
<feature type="compositionally biased region" description="Polar residues" evidence="2">
    <location>
        <begin position="132"/>
        <end position="157"/>
    </location>
</feature>
<organism evidence="3 4">
    <name type="scientific">Cylicostephanus goldi</name>
    <name type="common">Nematode worm</name>
    <dbReference type="NCBI Taxonomy" id="71465"/>
    <lineage>
        <taxon>Eukaryota</taxon>
        <taxon>Metazoa</taxon>
        <taxon>Ecdysozoa</taxon>
        <taxon>Nematoda</taxon>
        <taxon>Chromadorea</taxon>
        <taxon>Rhabditida</taxon>
        <taxon>Rhabditina</taxon>
        <taxon>Rhabditomorpha</taxon>
        <taxon>Strongyloidea</taxon>
        <taxon>Strongylidae</taxon>
        <taxon>Cylicostephanus</taxon>
    </lineage>
</organism>
<keyword evidence="4" id="KW-1185">Reference proteome</keyword>
<protein>
    <submittedName>
        <fullName evidence="3">Uncharacterized protein</fullName>
    </submittedName>
</protein>
<gene>
    <name evidence="3" type="ORF">CGOC_LOCUS3302</name>
</gene>